<accession>A0A2K1Y4I1</accession>
<evidence type="ECO:0000313" key="1">
    <source>
        <dbReference type="EMBL" id="PNT07945.1"/>
    </source>
</evidence>
<organism evidence="1 2">
    <name type="scientific">Populus trichocarpa</name>
    <name type="common">Western balsam poplar</name>
    <name type="synonym">Populus balsamifera subsp. trichocarpa</name>
    <dbReference type="NCBI Taxonomy" id="3694"/>
    <lineage>
        <taxon>Eukaryota</taxon>
        <taxon>Viridiplantae</taxon>
        <taxon>Streptophyta</taxon>
        <taxon>Embryophyta</taxon>
        <taxon>Tracheophyta</taxon>
        <taxon>Spermatophyta</taxon>
        <taxon>Magnoliopsida</taxon>
        <taxon>eudicotyledons</taxon>
        <taxon>Gunneridae</taxon>
        <taxon>Pentapetalae</taxon>
        <taxon>rosids</taxon>
        <taxon>fabids</taxon>
        <taxon>Malpighiales</taxon>
        <taxon>Salicaceae</taxon>
        <taxon>Saliceae</taxon>
        <taxon>Populus</taxon>
    </lineage>
</organism>
<sequence length="87" mass="10121">MPLFNFQINGFYLYKFQGSVFRSFRIEHFVHSYDQACMKMQVLCLFGKRCVYVLFCLNILEGGGPLIRVLGLALNLWPTMTIFDSLV</sequence>
<evidence type="ECO:0000313" key="2">
    <source>
        <dbReference type="Proteomes" id="UP000006729"/>
    </source>
</evidence>
<proteinExistence type="predicted"/>
<protein>
    <submittedName>
        <fullName evidence="1">Uncharacterized protein</fullName>
    </submittedName>
</protein>
<dbReference type="Proteomes" id="UP000006729">
    <property type="component" value="Chromosome 13"/>
</dbReference>
<dbReference type="AlphaFoldDB" id="A0A2K1Y4I1"/>
<gene>
    <name evidence="1" type="ORF">POPTR_013G118100</name>
</gene>
<reference evidence="1 2" key="1">
    <citation type="journal article" date="2006" name="Science">
        <title>The genome of black cottonwood, Populus trichocarpa (Torr. &amp; Gray).</title>
        <authorList>
            <person name="Tuskan G.A."/>
            <person name="Difazio S."/>
            <person name="Jansson S."/>
            <person name="Bohlmann J."/>
            <person name="Grigoriev I."/>
            <person name="Hellsten U."/>
            <person name="Putnam N."/>
            <person name="Ralph S."/>
            <person name="Rombauts S."/>
            <person name="Salamov A."/>
            <person name="Schein J."/>
            <person name="Sterck L."/>
            <person name="Aerts A."/>
            <person name="Bhalerao R.R."/>
            <person name="Bhalerao R.P."/>
            <person name="Blaudez D."/>
            <person name="Boerjan W."/>
            <person name="Brun A."/>
            <person name="Brunner A."/>
            <person name="Busov V."/>
            <person name="Campbell M."/>
            <person name="Carlson J."/>
            <person name="Chalot M."/>
            <person name="Chapman J."/>
            <person name="Chen G.L."/>
            <person name="Cooper D."/>
            <person name="Coutinho P.M."/>
            <person name="Couturier J."/>
            <person name="Covert S."/>
            <person name="Cronk Q."/>
            <person name="Cunningham R."/>
            <person name="Davis J."/>
            <person name="Degroeve S."/>
            <person name="Dejardin A."/>
            <person name="Depamphilis C."/>
            <person name="Detter J."/>
            <person name="Dirks B."/>
            <person name="Dubchak I."/>
            <person name="Duplessis S."/>
            <person name="Ehlting J."/>
            <person name="Ellis B."/>
            <person name="Gendler K."/>
            <person name="Goodstein D."/>
            <person name="Gribskov M."/>
            <person name="Grimwood J."/>
            <person name="Groover A."/>
            <person name="Gunter L."/>
            <person name="Hamberger B."/>
            <person name="Heinze B."/>
            <person name="Helariutta Y."/>
            <person name="Henrissat B."/>
            <person name="Holligan D."/>
            <person name="Holt R."/>
            <person name="Huang W."/>
            <person name="Islam-Faridi N."/>
            <person name="Jones S."/>
            <person name="Jones-Rhoades M."/>
            <person name="Jorgensen R."/>
            <person name="Joshi C."/>
            <person name="Kangasjarvi J."/>
            <person name="Karlsson J."/>
            <person name="Kelleher C."/>
            <person name="Kirkpatrick R."/>
            <person name="Kirst M."/>
            <person name="Kohler A."/>
            <person name="Kalluri U."/>
            <person name="Larimer F."/>
            <person name="Leebens-Mack J."/>
            <person name="Leple J.C."/>
            <person name="Locascio P."/>
            <person name="Lou Y."/>
            <person name="Lucas S."/>
            <person name="Martin F."/>
            <person name="Montanini B."/>
            <person name="Napoli C."/>
            <person name="Nelson D.R."/>
            <person name="Nelson C."/>
            <person name="Nieminen K."/>
            <person name="Nilsson O."/>
            <person name="Pereda V."/>
            <person name="Peter G."/>
            <person name="Philippe R."/>
            <person name="Pilate G."/>
            <person name="Poliakov A."/>
            <person name="Razumovskaya J."/>
            <person name="Richardson P."/>
            <person name="Rinaldi C."/>
            <person name="Ritland K."/>
            <person name="Rouze P."/>
            <person name="Ryaboy D."/>
            <person name="Schmutz J."/>
            <person name="Schrader J."/>
            <person name="Segerman B."/>
            <person name="Shin H."/>
            <person name="Siddiqui A."/>
            <person name="Sterky F."/>
            <person name="Terry A."/>
            <person name="Tsai C.J."/>
            <person name="Uberbacher E."/>
            <person name="Unneberg P."/>
            <person name="Vahala J."/>
            <person name="Wall K."/>
            <person name="Wessler S."/>
            <person name="Yang G."/>
            <person name="Yin T."/>
            <person name="Douglas C."/>
            <person name="Marra M."/>
            <person name="Sandberg G."/>
            <person name="Van de Peer Y."/>
            <person name="Rokhsar D."/>
        </authorList>
    </citation>
    <scope>NUCLEOTIDE SEQUENCE [LARGE SCALE GENOMIC DNA]</scope>
    <source>
        <strain evidence="2">cv. Nisqually</strain>
    </source>
</reference>
<name>A0A2K1Y4I1_POPTR</name>
<dbReference type="EMBL" id="CM009302">
    <property type="protein sequence ID" value="PNT07945.1"/>
    <property type="molecule type" value="Genomic_DNA"/>
</dbReference>
<keyword evidence="2" id="KW-1185">Reference proteome</keyword>
<dbReference type="InParanoid" id="A0A2K1Y4I1"/>